<dbReference type="PATRIC" id="fig|1395513.3.peg.3547"/>
<gene>
    <name evidence="1" type="ORF">P343_17485</name>
</gene>
<dbReference type="eggNOG" id="ENOG5030C9M">
    <property type="taxonomic scope" value="Bacteria"/>
</dbReference>
<proteinExistence type="predicted"/>
<sequence>MAMQEQVPAEETCLICGRHEVEGIHICNQLICDSCQKKIVETEVTDWKYKYYMNKLAKLRLNLTQCTKEANVIHAGTGGEAGKH</sequence>
<evidence type="ECO:0000313" key="2">
    <source>
        <dbReference type="Proteomes" id="UP000018296"/>
    </source>
</evidence>
<accession>V6ITT2</accession>
<dbReference type="InterPro" id="IPR019700">
    <property type="entry name" value="Sigma-G_inhibitor_Gin"/>
</dbReference>
<reference evidence="1 2" key="1">
    <citation type="journal article" date="2013" name="Genome Announc.">
        <title>Genome Sequence of Sporolactobacillus laevolacticus DSM442, an Efficient Polymer-Grade D-Lactate Producer from Agricultural Waste Cottonseed as a Nitrogen Source.</title>
        <authorList>
            <person name="Wang H."/>
            <person name="Wang L."/>
            <person name="Ju J."/>
            <person name="Yu B."/>
            <person name="Ma Y."/>
        </authorList>
    </citation>
    <scope>NUCLEOTIDE SEQUENCE [LARGE SCALE GENOMIC DNA]</scope>
    <source>
        <strain evidence="1 2">DSM 442</strain>
    </source>
</reference>
<keyword evidence="2" id="KW-1185">Reference proteome</keyword>
<organism evidence="1 2">
    <name type="scientific">Sporolactobacillus laevolacticus DSM 442</name>
    <dbReference type="NCBI Taxonomy" id="1395513"/>
    <lineage>
        <taxon>Bacteria</taxon>
        <taxon>Bacillati</taxon>
        <taxon>Bacillota</taxon>
        <taxon>Bacilli</taxon>
        <taxon>Bacillales</taxon>
        <taxon>Sporolactobacillaceae</taxon>
        <taxon>Sporolactobacillus</taxon>
    </lineage>
</organism>
<comment type="caution">
    <text evidence="1">The sequence shown here is derived from an EMBL/GenBank/DDBJ whole genome shotgun (WGS) entry which is preliminary data.</text>
</comment>
<name>V6ITT2_9BACL</name>
<dbReference type="STRING" id="1395513.P343_17485"/>
<dbReference type="OrthoDB" id="2886653at2"/>
<dbReference type="Pfam" id="PF10764">
    <property type="entry name" value="Gin"/>
    <property type="match status" value="1"/>
</dbReference>
<protein>
    <submittedName>
        <fullName evidence="1">CsfB</fullName>
    </submittedName>
</protein>
<dbReference type="RefSeq" id="WP_023511685.1">
    <property type="nucleotide sequence ID" value="NZ_AWTC01000025.1"/>
</dbReference>
<dbReference type="EMBL" id="AWTC01000025">
    <property type="protein sequence ID" value="EST10328.1"/>
    <property type="molecule type" value="Genomic_DNA"/>
</dbReference>
<dbReference type="Proteomes" id="UP000018296">
    <property type="component" value="Unassembled WGS sequence"/>
</dbReference>
<dbReference type="AlphaFoldDB" id="V6ITT2"/>
<evidence type="ECO:0000313" key="1">
    <source>
        <dbReference type="EMBL" id="EST10328.1"/>
    </source>
</evidence>